<comment type="caution">
    <text evidence="3">The sequence shown here is derived from an EMBL/GenBank/DDBJ whole genome shotgun (WGS) entry which is preliminary data.</text>
</comment>
<proteinExistence type="predicted"/>
<dbReference type="PANTHER" id="PTHR39465">
    <property type="entry name" value="DNA LIGASE D, 3'-PHOSPHOESTERASE DOMAIN"/>
    <property type="match status" value="1"/>
</dbReference>
<dbReference type="Pfam" id="PF13298">
    <property type="entry name" value="LigD_N"/>
    <property type="match status" value="1"/>
</dbReference>
<feature type="domain" description="DNA ligase D 3'-phosphoesterase" evidence="2">
    <location>
        <begin position="118"/>
        <end position="275"/>
    </location>
</feature>
<dbReference type="InterPro" id="IPR014144">
    <property type="entry name" value="LigD_PE_domain"/>
</dbReference>
<evidence type="ECO:0000259" key="2">
    <source>
        <dbReference type="Pfam" id="PF13298"/>
    </source>
</evidence>
<reference evidence="3 4" key="1">
    <citation type="submission" date="2019-03" db="EMBL/GenBank/DDBJ databases">
        <title>Draft genome sequence of Xylaria hypoxylon DSM 108379, a ubiquitous saprotrophic-parasitic fungi on hardwood.</title>
        <authorList>
            <person name="Buettner E."/>
            <person name="Leonhardt S."/>
            <person name="Gebauer A.M."/>
            <person name="Liers C."/>
            <person name="Hofrichter M."/>
            <person name="Kellner H."/>
        </authorList>
    </citation>
    <scope>NUCLEOTIDE SEQUENCE [LARGE SCALE GENOMIC DNA]</scope>
    <source>
        <strain evidence="3 4">DSM 108379</strain>
    </source>
</reference>
<dbReference type="EMBL" id="SKBN01000069">
    <property type="protein sequence ID" value="TGJ84367.1"/>
    <property type="molecule type" value="Genomic_DNA"/>
</dbReference>
<gene>
    <name evidence="3" type="ORF">E0Z10_g4399</name>
</gene>
<organism evidence="3 4">
    <name type="scientific">Xylaria hypoxylon</name>
    <dbReference type="NCBI Taxonomy" id="37992"/>
    <lineage>
        <taxon>Eukaryota</taxon>
        <taxon>Fungi</taxon>
        <taxon>Dikarya</taxon>
        <taxon>Ascomycota</taxon>
        <taxon>Pezizomycotina</taxon>
        <taxon>Sordariomycetes</taxon>
        <taxon>Xylariomycetidae</taxon>
        <taxon>Xylariales</taxon>
        <taxon>Xylariaceae</taxon>
        <taxon>Xylaria</taxon>
    </lineage>
</organism>
<keyword evidence="4" id="KW-1185">Reference proteome</keyword>
<feature type="region of interest" description="Disordered" evidence="1">
    <location>
        <begin position="28"/>
        <end position="63"/>
    </location>
</feature>
<evidence type="ECO:0000313" key="3">
    <source>
        <dbReference type="EMBL" id="TGJ84367.1"/>
    </source>
</evidence>
<feature type="compositionally biased region" description="Basic residues" evidence="1">
    <location>
        <begin position="290"/>
        <end position="302"/>
    </location>
</feature>
<evidence type="ECO:0000313" key="4">
    <source>
        <dbReference type="Proteomes" id="UP000297716"/>
    </source>
</evidence>
<dbReference type="PANTHER" id="PTHR39465:SF1">
    <property type="entry name" value="DNA LIGASE D 3'-PHOSPHOESTERASE DOMAIN-CONTAINING PROTEIN"/>
    <property type="match status" value="1"/>
</dbReference>
<feature type="region of interest" description="Disordered" evidence="1">
    <location>
        <begin position="433"/>
        <end position="463"/>
    </location>
</feature>
<evidence type="ECO:0000256" key="1">
    <source>
        <dbReference type="SAM" id="MobiDB-lite"/>
    </source>
</evidence>
<feature type="compositionally biased region" description="Low complexity" evidence="1">
    <location>
        <begin position="305"/>
        <end position="318"/>
    </location>
</feature>
<feature type="region of interest" description="Disordered" evidence="1">
    <location>
        <begin position="224"/>
        <end position="252"/>
    </location>
</feature>
<sequence>MATKRSRSPELVANPFIKKKNLQWSIDITGLPHDAAGSSSSDEDEEPSRRQDEEQPTTSAIEAGKVSIDDHVNYFSALLAKNSLSPFPSDTPHLPVEGYRKLYEANAGNSRGAHFIIHQHDHPIAGTHYDLRLQINETSSASWAIMYGLPGDPNSFRLNRNATETRIHCLWASSRFFPRGRQYVCNIVDQYTNDRQNHLIETASHATGSLLIWDTGTYTVLPTERKHSRDDSQSSTDEDSSSPQLTEQQKLHQAFAARKIRLQLHGTRLPSSYVLNLRLTREEDTVGRARSTRIPKTRRRRGAPSATTSRITRSTSKRNNAPEPVSGSDSETSTPSRRSTRRQQDSIRTGGDGEDDAEIVHAPAEQVKDGEKDISATERELRELEDEEVRRTNAYTGARNSIGSVHQRRWYLSLDREASGFVKRRREGRTVWEGPGVHLDTSADGLQKTEDSKKQKETNEDEAVTPRLTYPFYVRGVDYERSVVSGRLGGDVLRDEGVTEYVGRKGWQAILK</sequence>
<feature type="region of interest" description="Disordered" evidence="1">
    <location>
        <begin position="283"/>
        <end position="374"/>
    </location>
</feature>
<accession>A0A4Z0YL82</accession>
<feature type="compositionally biased region" description="Low complexity" evidence="1">
    <location>
        <begin position="328"/>
        <end position="337"/>
    </location>
</feature>
<feature type="compositionally biased region" description="Basic and acidic residues" evidence="1">
    <location>
        <begin position="447"/>
        <end position="458"/>
    </location>
</feature>
<protein>
    <recommendedName>
        <fullName evidence="2">DNA ligase D 3'-phosphoesterase domain-containing protein</fullName>
    </recommendedName>
</protein>
<dbReference type="Proteomes" id="UP000297716">
    <property type="component" value="Unassembled WGS sequence"/>
</dbReference>
<dbReference type="OrthoDB" id="2588098at2759"/>
<name>A0A4Z0YL82_9PEZI</name>
<dbReference type="AlphaFoldDB" id="A0A4Z0YL82"/>